<dbReference type="PANTHER" id="PTHR12894">
    <property type="entry name" value="CNH DOMAIN CONTAINING"/>
    <property type="match status" value="1"/>
</dbReference>
<gene>
    <name evidence="1" type="ORF">AYI70_g1295</name>
</gene>
<dbReference type="Proteomes" id="UP000187283">
    <property type="component" value="Unassembled WGS sequence"/>
</dbReference>
<dbReference type="InterPro" id="IPR032914">
    <property type="entry name" value="Vam6/VPS39/TRAP1"/>
</dbReference>
<accession>A0A1R1YD82</accession>
<dbReference type="GO" id="GO:0034058">
    <property type="term" value="P:endosomal vesicle fusion"/>
    <property type="evidence" value="ECO:0007669"/>
    <property type="project" value="TreeGrafter"/>
</dbReference>
<organism evidence="1 2">
    <name type="scientific">Smittium culicis</name>
    <dbReference type="NCBI Taxonomy" id="133412"/>
    <lineage>
        <taxon>Eukaryota</taxon>
        <taxon>Fungi</taxon>
        <taxon>Fungi incertae sedis</taxon>
        <taxon>Zoopagomycota</taxon>
        <taxon>Kickxellomycotina</taxon>
        <taxon>Harpellomycetes</taxon>
        <taxon>Harpellales</taxon>
        <taxon>Legeriomycetaceae</taxon>
        <taxon>Smittium</taxon>
    </lineage>
</organism>
<dbReference type="PANTHER" id="PTHR12894:SF27">
    <property type="entry name" value="TRANSFORMING GROWTH FACTOR-BETA RECEPTOR-ASSOCIATED PROTEIN 1"/>
    <property type="match status" value="1"/>
</dbReference>
<dbReference type="STRING" id="133412.A0A1R1YD82"/>
<evidence type="ECO:0000313" key="2">
    <source>
        <dbReference type="Proteomes" id="UP000187283"/>
    </source>
</evidence>
<proteinExistence type="predicted"/>
<reference evidence="1 2" key="1">
    <citation type="submission" date="2017-01" db="EMBL/GenBank/DDBJ databases">
        <authorList>
            <person name="Mah S.A."/>
            <person name="Swanson W.J."/>
            <person name="Moy G.W."/>
            <person name="Vacquier V.D."/>
        </authorList>
    </citation>
    <scope>NUCLEOTIDE SEQUENCE [LARGE SCALE GENOMIC DNA]</scope>
    <source>
        <strain evidence="1 2">GSMNP</strain>
    </source>
</reference>
<keyword evidence="2" id="KW-1185">Reference proteome</keyword>
<sequence>MADIKSYKIINLENIENVVPLVSIPNSLVDPLTGKKLRPPRPRVGVVGKNEFIILTISSEEVGSLGVIVGVNGDARRGTLQFPEHPRSFIYDSPYIIALFSDGRAEFHNTHTSEVVEYNFISPNGKKPRGVAFVSSLPTLAMSGELEDVEISISEESNEYLKNFSKADFSNRYSDFNSSDIISNSFSAHVVVYYSETVKALIKPPKFLEICNLLDEKRVEEAIDEIELSLSKSTKGFHESREIKFLYQRVSLIFLESLLFDDALEYLKKGYFDPRVLLSLFSELFSVLKNIIDPLESLSISKAIKKSVKSMRNINTLVKNGSSQFTGGNSEIAAELELTLLQNANDLLFRFLIYCNKVYKDYEHLLPVCTSLALLYSDQKETEKYKELLYDQKNFVDCDVVVNYCNSKKNYYFASLAYKIFEKAEQTLNIWEDILSGKIDAPEFKGEVEYLNYITELKNEELTSKRFYKILNFNTSLAVKMFYKLSPGTVAGLNTDLLIAKFEANGDDEVLGNFIQRLVEVHHSKSPVYSTLLVQIRIRDIGRWLKNDKSNSFEQSRKQELENSFRIRQNSDMSLSFRDFLVGMINSINKVQP</sequence>
<dbReference type="OrthoDB" id="10258882at2759"/>
<dbReference type="EMBL" id="LSSN01000266">
    <property type="protein sequence ID" value="OMJ24849.1"/>
    <property type="molecule type" value="Genomic_DNA"/>
</dbReference>
<comment type="caution">
    <text evidence="1">The sequence shown here is derived from an EMBL/GenBank/DDBJ whole genome shotgun (WGS) entry which is preliminary data.</text>
</comment>
<dbReference type="GO" id="GO:0016020">
    <property type="term" value="C:membrane"/>
    <property type="evidence" value="ECO:0007669"/>
    <property type="project" value="TreeGrafter"/>
</dbReference>
<name>A0A1R1YD82_9FUNG</name>
<dbReference type="AlphaFoldDB" id="A0A1R1YD82"/>
<dbReference type="GO" id="GO:0005737">
    <property type="term" value="C:cytoplasm"/>
    <property type="evidence" value="ECO:0007669"/>
    <property type="project" value="TreeGrafter"/>
</dbReference>
<dbReference type="GO" id="GO:0006914">
    <property type="term" value="P:autophagy"/>
    <property type="evidence" value="ECO:0007669"/>
    <property type="project" value="TreeGrafter"/>
</dbReference>
<protein>
    <submittedName>
        <fullName evidence="1">Vacuolar protein sorting-associated protein 3</fullName>
    </submittedName>
</protein>
<evidence type="ECO:0000313" key="1">
    <source>
        <dbReference type="EMBL" id="OMJ24849.1"/>
    </source>
</evidence>